<dbReference type="Gene3D" id="3.50.50.60">
    <property type="entry name" value="FAD/NAD(P)-binding domain"/>
    <property type="match status" value="2"/>
</dbReference>
<reference evidence="2" key="1">
    <citation type="journal article" date="2019" name="Int. J. Syst. Evol. Microbiol.">
        <title>The Global Catalogue of Microorganisms (GCM) 10K type strain sequencing project: providing services to taxonomists for standard genome sequencing and annotation.</title>
        <authorList>
            <consortium name="The Broad Institute Genomics Platform"/>
            <consortium name="The Broad Institute Genome Sequencing Center for Infectious Disease"/>
            <person name="Wu L."/>
            <person name="Ma J."/>
        </authorList>
    </citation>
    <scope>NUCLEOTIDE SEQUENCE [LARGE SCALE GENOMIC DNA]</scope>
    <source>
        <strain evidence="2">JCM 17810</strain>
    </source>
</reference>
<accession>A0ABP8KTQ7</accession>
<evidence type="ECO:0000313" key="1">
    <source>
        <dbReference type="EMBL" id="GAA4414686.1"/>
    </source>
</evidence>
<dbReference type="PANTHER" id="PTHR10668">
    <property type="entry name" value="PHYTOENE DEHYDROGENASE"/>
    <property type="match status" value="1"/>
</dbReference>
<evidence type="ECO:0000313" key="2">
    <source>
        <dbReference type="Proteomes" id="UP001500622"/>
    </source>
</evidence>
<dbReference type="RefSeq" id="WP_345214454.1">
    <property type="nucleotide sequence ID" value="NZ_BAABGN010000001.1"/>
</dbReference>
<comment type="caution">
    <text evidence="1">The sequence shown here is derived from an EMBL/GenBank/DDBJ whole genome shotgun (WGS) entry which is preliminary data.</text>
</comment>
<dbReference type="PANTHER" id="PTHR10668:SF105">
    <property type="entry name" value="DEHYDROGENASE-RELATED"/>
    <property type="match status" value="1"/>
</dbReference>
<dbReference type="EMBL" id="BAABGN010000001">
    <property type="protein sequence ID" value="GAA4414686.1"/>
    <property type="molecule type" value="Genomic_DNA"/>
</dbReference>
<dbReference type="Proteomes" id="UP001500622">
    <property type="component" value="Unassembled WGS sequence"/>
</dbReference>
<protein>
    <submittedName>
        <fullName evidence="1">NAD(P)/FAD-dependent oxidoreductase</fullName>
    </submittedName>
</protein>
<proteinExistence type="predicted"/>
<organism evidence="1 2">
    <name type="scientific">Georgenia halophila</name>
    <dbReference type="NCBI Taxonomy" id="620889"/>
    <lineage>
        <taxon>Bacteria</taxon>
        <taxon>Bacillati</taxon>
        <taxon>Actinomycetota</taxon>
        <taxon>Actinomycetes</taxon>
        <taxon>Micrococcales</taxon>
        <taxon>Bogoriellaceae</taxon>
        <taxon>Georgenia</taxon>
    </lineage>
</organism>
<sequence>MAREVRDAVVVGSGPGGLAAAVTLARAGLDTLVLEAEPTIGGGARTLDLDLAPGLVHDLCSAVHPLAIGSPFFREFDLSARGVGLVVPELAYAQPLEGREAGLAYQDLDRTADGLGRDGPAWRRLMAPLVEASDAVIALGLGDHRSVPPEVLRPDGARAALAFGAAVLDQGTRLWDGRFTGDAAPSLLTGVSAHTISRLPSLAAAGTALLLGSLAHAVGWAVPVGGSQAITDALAADLRAHGGEIRTEAPVTSWRELPRARTYLFDTSPRTLVDVWGDRMAPAVRAGLERFPYGNAAAKVDFVLSGPVPWSDPRVGEAATVHVGGTRAEMAAAENTVHAGRHADRPLILASDPTIADPSRAAGGLRPLWTYTHVPSGSEADVTETVTAQIERFAPGFRDVVVTSRCIPAAQMPLHNANYVGGDIAAGAINMWRMAVGPRPAWHVYDGGVPGVYLCSQSVPPGPGVHGMTGWFAARRALSERFGIRTPPDLGPRR</sequence>
<dbReference type="Pfam" id="PF13450">
    <property type="entry name" value="NAD_binding_8"/>
    <property type="match status" value="1"/>
</dbReference>
<keyword evidence="2" id="KW-1185">Reference proteome</keyword>
<gene>
    <name evidence="1" type="ORF">GCM10023169_00250</name>
</gene>
<dbReference type="SUPFAM" id="SSF51905">
    <property type="entry name" value="FAD/NAD(P)-binding domain"/>
    <property type="match status" value="1"/>
</dbReference>
<dbReference type="InterPro" id="IPR036188">
    <property type="entry name" value="FAD/NAD-bd_sf"/>
</dbReference>
<name>A0ABP8KTQ7_9MICO</name>